<dbReference type="GO" id="GO:0016491">
    <property type="term" value="F:oxidoreductase activity"/>
    <property type="evidence" value="ECO:0007669"/>
    <property type="project" value="UniProtKB-KW"/>
</dbReference>
<dbReference type="PRINTS" id="PR00081">
    <property type="entry name" value="GDHRDH"/>
</dbReference>
<reference evidence="3 4" key="1">
    <citation type="submission" date="2015-04" db="EMBL/GenBank/DDBJ databases">
        <title>Complete genome sequence of Schizopora paradoxa KUC8140, a cosmopolitan wood degrader in East Asia.</title>
        <authorList>
            <consortium name="DOE Joint Genome Institute"/>
            <person name="Min B."/>
            <person name="Park H."/>
            <person name="Jang Y."/>
            <person name="Kim J.-J."/>
            <person name="Kim K.H."/>
            <person name="Pangilinan J."/>
            <person name="Lipzen A."/>
            <person name="Riley R."/>
            <person name="Grigoriev I.V."/>
            <person name="Spatafora J.W."/>
            <person name="Choi I.-G."/>
        </authorList>
    </citation>
    <scope>NUCLEOTIDE SEQUENCE [LARGE SCALE GENOMIC DNA]</scope>
    <source>
        <strain evidence="3 4">KUC8140</strain>
    </source>
</reference>
<evidence type="ECO:0000313" key="4">
    <source>
        <dbReference type="Proteomes" id="UP000053477"/>
    </source>
</evidence>
<dbReference type="PANTHER" id="PTHR44196">
    <property type="entry name" value="DEHYDROGENASE/REDUCTASE SDR FAMILY MEMBER 7B"/>
    <property type="match status" value="1"/>
</dbReference>
<dbReference type="SUPFAM" id="SSF51735">
    <property type="entry name" value="NAD(P)-binding Rossmann-fold domains"/>
    <property type="match status" value="1"/>
</dbReference>
<dbReference type="CDD" id="cd05233">
    <property type="entry name" value="SDR_c"/>
    <property type="match status" value="1"/>
</dbReference>
<dbReference type="Pfam" id="PF00106">
    <property type="entry name" value="adh_short"/>
    <property type="match status" value="1"/>
</dbReference>
<dbReference type="Proteomes" id="UP000053477">
    <property type="component" value="Unassembled WGS sequence"/>
</dbReference>
<protein>
    <submittedName>
        <fullName evidence="3">NAD-binding protein</fullName>
    </submittedName>
</protein>
<proteinExistence type="inferred from homology"/>
<dbReference type="InterPro" id="IPR036291">
    <property type="entry name" value="NAD(P)-bd_dom_sf"/>
</dbReference>
<evidence type="ECO:0000256" key="2">
    <source>
        <dbReference type="ARBA" id="ARBA00023002"/>
    </source>
</evidence>
<accession>A0A0H2S0T6</accession>
<dbReference type="AlphaFoldDB" id="A0A0H2S0T6"/>
<dbReference type="PANTHER" id="PTHR44196:SF1">
    <property type="entry name" value="DEHYDROGENASE_REDUCTASE SDR FAMILY MEMBER 7B"/>
    <property type="match status" value="1"/>
</dbReference>
<evidence type="ECO:0000313" key="3">
    <source>
        <dbReference type="EMBL" id="KLO10636.1"/>
    </source>
</evidence>
<dbReference type="GO" id="GO:0016020">
    <property type="term" value="C:membrane"/>
    <property type="evidence" value="ECO:0007669"/>
    <property type="project" value="TreeGrafter"/>
</dbReference>
<dbReference type="EMBL" id="KQ086021">
    <property type="protein sequence ID" value="KLO10636.1"/>
    <property type="molecule type" value="Genomic_DNA"/>
</dbReference>
<dbReference type="STRING" id="27342.A0A0H2S0T6"/>
<evidence type="ECO:0000256" key="1">
    <source>
        <dbReference type="ARBA" id="ARBA00006484"/>
    </source>
</evidence>
<comment type="similarity">
    <text evidence="1">Belongs to the short-chain dehydrogenases/reductases (SDR) family.</text>
</comment>
<sequence length="313" mass="33532">MSVSNTHLGSKPAEHLLPYDAIDPANFQNALKDKVALVTGAGRGIGRAIALAFAEAGADVALLSRTKSQLDEVANIITTTHHRRALVLPADATEKAAIEDAFARTESELGKVDIVVANAASFVFRPFVYTPIDEWWNMMEANVKGPMILTQLAMKSMRERNEGAILVISSRAGIHDTAGLSAYSTSKTALIRAVGCLQLELDAEGKSGVHMYAVHPGGVKTALAQAGSSVSDDMDKMTPGSVQRIRDNFNSFVTPPELCGRTCVLLAMGKAKELRGRYIDVRNDIESVVEQAEIVKKNGLYSLGIRELGGTVP</sequence>
<organism evidence="3 4">
    <name type="scientific">Schizopora paradoxa</name>
    <dbReference type="NCBI Taxonomy" id="27342"/>
    <lineage>
        <taxon>Eukaryota</taxon>
        <taxon>Fungi</taxon>
        <taxon>Dikarya</taxon>
        <taxon>Basidiomycota</taxon>
        <taxon>Agaricomycotina</taxon>
        <taxon>Agaricomycetes</taxon>
        <taxon>Hymenochaetales</taxon>
        <taxon>Schizoporaceae</taxon>
        <taxon>Schizopora</taxon>
    </lineage>
</organism>
<dbReference type="Gene3D" id="3.40.50.720">
    <property type="entry name" value="NAD(P)-binding Rossmann-like Domain"/>
    <property type="match status" value="1"/>
</dbReference>
<gene>
    <name evidence="3" type="ORF">SCHPADRAFT_509267</name>
</gene>
<dbReference type="OrthoDB" id="1274115at2759"/>
<keyword evidence="4" id="KW-1185">Reference proteome</keyword>
<keyword evidence="2" id="KW-0560">Oxidoreductase</keyword>
<dbReference type="InParanoid" id="A0A0H2S0T6"/>
<name>A0A0H2S0T6_9AGAM</name>
<dbReference type="InterPro" id="IPR002347">
    <property type="entry name" value="SDR_fam"/>
</dbReference>